<keyword evidence="7" id="KW-1185">Reference proteome</keyword>
<feature type="domain" description="Response regulatory" evidence="5">
    <location>
        <begin position="23"/>
        <end position="140"/>
    </location>
</feature>
<dbReference type="PANTHER" id="PTHR45566:SF1">
    <property type="entry name" value="HTH-TYPE TRANSCRIPTIONAL REGULATOR YHJB-RELATED"/>
    <property type="match status" value="1"/>
</dbReference>
<evidence type="ECO:0000256" key="1">
    <source>
        <dbReference type="ARBA" id="ARBA00022553"/>
    </source>
</evidence>
<dbReference type="InterPro" id="IPR011006">
    <property type="entry name" value="CheY-like_superfamily"/>
</dbReference>
<dbReference type="SUPFAM" id="SSF46894">
    <property type="entry name" value="C-terminal effector domain of the bipartite response regulators"/>
    <property type="match status" value="1"/>
</dbReference>
<dbReference type="SUPFAM" id="SSF52172">
    <property type="entry name" value="CheY-like"/>
    <property type="match status" value="1"/>
</dbReference>
<dbReference type="InterPro" id="IPR051015">
    <property type="entry name" value="EvgA-like"/>
</dbReference>
<gene>
    <name evidence="6" type="ORF">GCM10023307_12500</name>
</gene>
<dbReference type="Pfam" id="PF00196">
    <property type="entry name" value="GerE"/>
    <property type="match status" value="1"/>
</dbReference>
<dbReference type="PROSITE" id="PS50043">
    <property type="entry name" value="HTH_LUXR_2"/>
    <property type="match status" value="1"/>
</dbReference>
<accession>A0ABP9B172</accession>
<evidence type="ECO:0000256" key="2">
    <source>
        <dbReference type="ARBA" id="ARBA00023125"/>
    </source>
</evidence>
<dbReference type="PRINTS" id="PR00038">
    <property type="entry name" value="HTHLUXR"/>
</dbReference>
<comment type="caution">
    <text evidence="6">The sequence shown here is derived from an EMBL/GenBank/DDBJ whole genome shotgun (WGS) entry which is preliminary data.</text>
</comment>
<dbReference type="EMBL" id="BAABJE010000005">
    <property type="protein sequence ID" value="GAA4788882.1"/>
    <property type="molecule type" value="Genomic_DNA"/>
</dbReference>
<dbReference type="Gene3D" id="1.10.10.10">
    <property type="entry name" value="Winged helix-like DNA-binding domain superfamily/Winged helix DNA-binding domain"/>
    <property type="match status" value="1"/>
</dbReference>
<protein>
    <submittedName>
        <fullName evidence="6">Response regulator transcription factor</fullName>
    </submittedName>
</protein>
<dbReference type="Gene3D" id="3.40.50.2300">
    <property type="match status" value="1"/>
</dbReference>
<feature type="domain" description="HTH luxR-type" evidence="4">
    <location>
        <begin position="163"/>
        <end position="228"/>
    </location>
</feature>
<organism evidence="6 7">
    <name type="scientific">Lysobacter hankyongensis</name>
    <dbReference type="NCBI Taxonomy" id="1176535"/>
    <lineage>
        <taxon>Bacteria</taxon>
        <taxon>Pseudomonadati</taxon>
        <taxon>Pseudomonadota</taxon>
        <taxon>Gammaproteobacteria</taxon>
        <taxon>Lysobacterales</taxon>
        <taxon>Lysobacteraceae</taxon>
        <taxon>Lysobacter</taxon>
    </lineage>
</organism>
<evidence type="ECO:0000256" key="3">
    <source>
        <dbReference type="PROSITE-ProRule" id="PRU00169"/>
    </source>
</evidence>
<evidence type="ECO:0000259" key="5">
    <source>
        <dbReference type="PROSITE" id="PS50110"/>
    </source>
</evidence>
<evidence type="ECO:0000313" key="6">
    <source>
        <dbReference type="EMBL" id="GAA4788882.1"/>
    </source>
</evidence>
<dbReference type="SMART" id="SM00448">
    <property type="entry name" value="REC"/>
    <property type="match status" value="1"/>
</dbReference>
<keyword evidence="2" id="KW-0238">DNA-binding</keyword>
<dbReference type="InterPro" id="IPR001789">
    <property type="entry name" value="Sig_transdc_resp-reg_receiver"/>
</dbReference>
<keyword evidence="1 3" id="KW-0597">Phosphoprotein</keyword>
<evidence type="ECO:0000259" key="4">
    <source>
        <dbReference type="PROSITE" id="PS50043"/>
    </source>
</evidence>
<dbReference type="InterPro" id="IPR016032">
    <property type="entry name" value="Sig_transdc_resp-reg_C-effctor"/>
</dbReference>
<dbReference type="PROSITE" id="PS50110">
    <property type="entry name" value="RESPONSE_REGULATORY"/>
    <property type="match status" value="1"/>
</dbReference>
<dbReference type="InterPro" id="IPR058245">
    <property type="entry name" value="NreC/VraR/RcsB-like_REC"/>
</dbReference>
<dbReference type="InterPro" id="IPR000792">
    <property type="entry name" value="Tscrpt_reg_LuxR_C"/>
</dbReference>
<dbReference type="PROSITE" id="PS00622">
    <property type="entry name" value="HTH_LUXR_1"/>
    <property type="match status" value="1"/>
</dbReference>
<dbReference type="CDD" id="cd17535">
    <property type="entry name" value="REC_NarL-like"/>
    <property type="match status" value="1"/>
</dbReference>
<dbReference type="SMART" id="SM00421">
    <property type="entry name" value="HTH_LUXR"/>
    <property type="match status" value="1"/>
</dbReference>
<reference evidence="7" key="1">
    <citation type="journal article" date="2019" name="Int. J. Syst. Evol. Microbiol.">
        <title>The Global Catalogue of Microorganisms (GCM) 10K type strain sequencing project: providing services to taxonomists for standard genome sequencing and annotation.</title>
        <authorList>
            <consortium name="The Broad Institute Genomics Platform"/>
            <consortium name="The Broad Institute Genome Sequencing Center for Infectious Disease"/>
            <person name="Wu L."/>
            <person name="Ma J."/>
        </authorList>
    </citation>
    <scope>NUCLEOTIDE SEQUENCE [LARGE SCALE GENOMIC DNA]</scope>
    <source>
        <strain evidence="7">JCM 18204</strain>
    </source>
</reference>
<dbReference type="PANTHER" id="PTHR45566">
    <property type="entry name" value="HTH-TYPE TRANSCRIPTIONAL REGULATOR YHJB-RELATED"/>
    <property type="match status" value="1"/>
</dbReference>
<name>A0ABP9B172_9GAMM</name>
<evidence type="ECO:0000313" key="7">
    <source>
        <dbReference type="Proteomes" id="UP001499959"/>
    </source>
</evidence>
<dbReference type="InterPro" id="IPR036388">
    <property type="entry name" value="WH-like_DNA-bd_sf"/>
</dbReference>
<dbReference type="CDD" id="cd06170">
    <property type="entry name" value="LuxR_C_like"/>
    <property type="match status" value="1"/>
</dbReference>
<sequence>MVTAAGLRYLGGAAIAMPLPMPTILVADDHPLFREALRNAVARALPNAQLREADSVDALYALVEREPDADLLLLDLNMPGAHGFSALVHLRAHVPQLPVMVVSAREEPAVMRRALDHGAVGFLPKSADATTLGEAIDTVLAGDRWAPAAALKAPAAAADEHDAAQRVRELTPQQFRVLQMLGDGLLNKQIAYELGVSEATIKAHMTAILRKLGANNRTQAVLIAGKLAIDPEAVMPPPEED</sequence>
<dbReference type="Pfam" id="PF00072">
    <property type="entry name" value="Response_reg"/>
    <property type="match status" value="1"/>
</dbReference>
<proteinExistence type="predicted"/>
<dbReference type="Proteomes" id="UP001499959">
    <property type="component" value="Unassembled WGS sequence"/>
</dbReference>
<feature type="modified residue" description="4-aspartylphosphate" evidence="3">
    <location>
        <position position="75"/>
    </location>
</feature>